<dbReference type="PROSITE" id="PS00061">
    <property type="entry name" value="ADH_SHORT"/>
    <property type="match status" value="1"/>
</dbReference>
<dbReference type="PANTHER" id="PTHR24321:SF8">
    <property type="entry name" value="ESTRADIOL 17-BETA-DEHYDROGENASE 8-RELATED"/>
    <property type="match status" value="1"/>
</dbReference>
<evidence type="ECO:0000256" key="2">
    <source>
        <dbReference type="ARBA" id="ARBA00023002"/>
    </source>
</evidence>
<reference evidence="5" key="1">
    <citation type="journal article" date="2019" name="Int. J. Syst. Evol. Microbiol.">
        <title>The Global Catalogue of Microorganisms (GCM) 10K type strain sequencing project: providing services to taxonomists for standard genome sequencing and annotation.</title>
        <authorList>
            <consortium name="The Broad Institute Genomics Platform"/>
            <consortium name="The Broad Institute Genome Sequencing Center for Infectious Disease"/>
            <person name="Wu L."/>
            <person name="Ma J."/>
        </authorList>
    </citation>
    <scope>NUCLEOTIDE SEQUENCE [LARGE SCALE GENOMIC DNA]</scope>
    <source>
        <strain evidence="5">NBRC 101365</strain>
    </source>
</reference>
<keyword evidence="2" id="KW-0560">Oxidoreductase</keyword>
<accession>A0ABQ6CB62</accession>
<dbReference type="EMBL" id="BSPC01000005">
    <property type="protein sequence ID" value="GLS17405.1"/>
    <property type="molecule type" value="Genomic_DNA"/>
</dbReference>
<keyword evidence="5" id="KW-1185">Reference proteome</keyword>
<dbReference type="PANTHER" id="PTHR24321">
    <property type="entry name" value="DEHYDROGENASES, SHORT CHAIN"/>
    <property type="match status" value="1"/>
</dbReference>
<sequence>MSQAGAIIITGAAGNLGAAVADILARDGAKLACIDRSPEKLEQLLASLPAGTEVLPLAGVDLTSQEACSIAVSQVTKRFGSVSALVNTVGGFQAGPVSKALEQWDAMLTANARTALAVSAAVLPVMQATRHGRIVHVAAMAGLKAPAGLAAYAASKAALIRLTEAIAEEYRGDGITANCVLPSVIDTPQNRAAMPKADTSSWVAPEAIARLIAFLISPAGGVVTGAAIPATGTGGNA</sequence>
<evidence type="ECO:0000256" key="3">
    <source>
        <dbReference type="RuleBase" id="RU000363"/>
    </source>
</evidence>
<gene>
    <name evidence="4" type="primary">fabG_1</name>
    <name evidence="4" type="ORF">GCM10007874_04200</name>
</gene>
<dbReference type="InterPro" id="IPR036291">
    <property type="entry name" value="NAD(P)-bd_dom_sf"/>
</dbReference>
<evidence type="ECO:0000313" key="5">
    <source>
        <dbReference type="Proteomes" id="UP001156882"/>
    </source>
</evidence>
<comment type="similarity">
    <text evidence="1 3">Belongs to the short-chain dehydrogenases/reductases (SDR) family.</text>
</comment>
<dbReference type="Gene3D" id="3.40.50.720">
    <property type="entry name" value="NAD(P)-binding Rossmann-like Domain"/>
    <property type="match status" value="1"/>
</dbReference>
<dbReference type="SUPFAM" id="SSF51735">
    <property type="entry name" value="NAD(P)-binding Rossmann-fold domains"/>
    <property type="match status" value="1"/>
</dbReference>
<dbReference type="PRINTS" id="PR00081">
    <property type="entry name" value="GDHRDH"/>
</dbReference>
<protein>
    <submittedName>
        <fullName evidence="4">3-ketoacyl-ACP reductase</fullName>
    </submittedName>
</protein>
<dbReference type="InterPro" id="IPR020904">
    <property type="entry name" value="Sc_DH/Rdtase_CS"/>
</dbReference>
<organism evidence="4 5">
    <name type="scientific">Labrys miyagiensis</name>
    <dbReference type="NCBI Taxonomy" id="346912"/>
    <lineage>
        <taxon>Bacteria</taxon>
        <taxon>Pseudomonadati</taxon>
        <taxon>Pseudomonadota</taxon>
        <taxon>Alphaproteobacteria</taxon>
        <taxon>Hyphomicrobiales</taxon>
        <taxon>Xanthobacteraceae</taxon>
        <taxon>Labrys</taxon>
    </lineage>
</organism>
<dbReference type="RefSeq" id="WP_284310226.1">
    <property type="nucleotide sequence ID" value="NZ_BSPC01000005.1"/>
</dbReference>
<dbReference type="Pfam" id="PF00106">
    <property type="entry name" value="adh_short"/>
    <property type="match status" value="1"/>
</dbReference>
<dbReference type="PRINTS" id="PR00080">
    <property type="entry name" value="SDRFAMILY"/>
</dbReference>
<name>A0ABQ6CB62_9HYPH</name>
<evidence type="ECO:0000256" key="1">
    <source>
        <dbReference type="ARBA" id="ARBA00006484"/>
    </source>
</evidence>
<comment type="caution">
    <text evidence="4">The sequence shown here is derived from an EMBL/GenBank/DDBJ whole genome shotgun (WGS) entry which is preliminary data.</text>
</comment>
<proteinExistence type="inferred from homology"/>
<dbReference type="InterPro" id="IPR002347">
    <property type="entry name" value="SDR_fam"/>
</dbReference>
<evidence type="ECO:0000313" key="4">
    <source>
        <dbReference type="EMBL" id="GLS17405.1"/>
    </source>
</evidence>
<dbReference type="Proteomes" id="UP001156882">
    <property type="component" value="Unassembled WGS sequence"/>
</dbReference>